<evidence type="ECO:0000256" key="2">
    <source>
        <dbReference type="ARBA" id="ARBA00022692"/>
    </source>
</evidence>
<evidence type="ECO:0000313" key="8">
    <source>
        <dbReference type="Proteomes" id="UP000250079"/>
    </source>
</evidence>
<dbReference type="AlphaFoldDB" id="A0A2Z2NYK5"/>
<dbReference type="PANTHER" id="PTHR10846">
    <property type="entry name" value="SODIUM/POTASSIUM/CALCIUM EXCHANGER"/>
    <property type="match status" value="1"/>
</dbReference>
<feature type="transmembrane region" description="Helical" evidence="5">
    <location>
        <begin position="76"/>
        <end position="94"/>
    </location>
</feature>
<gene>
    <name evidence="7" type="primary">yrbG_2</name>
    <name evidence="7" type="ORF">IMCC3135_23845</name>
</gene>
<accession>A0A2Z2NYK5</accession>
<evidence type="ECO:0000256" key="5">
    <source>
        <dbReference type="SAM" id="Phobius"/>
    </source>
</evidence>
<dbReference type="Gene3D" id="1.20.1420.30">
    <property type="entry name" value="NCX, central ion-binding region"/>
    <property type="match status" value="2"/>
</dbReference>
<evidence type="ECO:0000256" key="1">
    <source>
        <dbReference type="ARBA" id="ARBA00004141"/>
    </source>
</evidence>
<dbReference type="PANTHER" id="PTHR10846:SF8">
    <property type="entry name" value="INNER MEMBRANE PROTEIN YRBG"/>
    <property type="match status" value="1"/>
</dbReference>
<comment type="subcellular location">
    <subcellularLocation>
        <location evidence="1">Membrane</location>
        <topology evidence="1">Multi-pass membrane protein</topology>
    </subcellularLocation>
</comment>
<dbReference type="GO" id="GO:0005886">
    <property type="term" value="C:plasma membrane"/>
    <property type="evidence" value="ECO:0007669"/>
    <property type="project" value="TreeGrafter"/>
</dbReference>
<feature type="domain" description="Sodium/calcium exchanger membrane region" evidence="6">
    <location>
        <begin position="173"/>
        <end position="314"/>
    </location>
</feature>
<sequence>MNIVLLLLGFAGLILGGEWLVRGAVSIAHKFNVSPMLIGLTLVGFGTSTPELVTSVQAAMVGSPGIAVGNVVGSNIANILLILGVAALVLPIAVSRNAFKRDGSMLVFATLLCVAVVVMGSLSRPVGSLLLVFLFLYLGSTIYLERKHKSPAGDVYDAEAESIDAAPLSMPKSAGLLIGGLLATIIGAKLLVGAAVSMATAWGISEAVIGLTIVSIGTSMPELVTSVIAARKGQSDVAFGNVVGSNLFNILGILGVTALVKPLQVPATIISFDIWVMLVATALLILVAMTGWRITRREGALLILGYAGYILYQLVTLA</sequence>
<dbReference type="EMBL" id="CP018632">
    <property type="protein sequence ID" value="ASJ74838.1"/>
    <property type="molecule type" value="Genomic_DNA"/>
</dbReference>
<evidence type="ECO:0000259" key="6">
    <source>
        <dbReference type="Pfam" id="PF01699"/>
    </source>
</evidence>
<evidence type="ECO:0000256" key="3">
    <source>
        <dbReference type="ARBA" id="ARBA00022989"/>
    </source>
</evidence>
<keyword evidence="4 5" id="KW-0472">Membrane</keyword>
<feature type="transmembrane region" description="Helical" evidence="5">
    <location>
        <begin position="208"/>
        <end position="230"/>
    </location>
</feature>
<dbReference type="OrthoDB" id="9794225at2"/>
<reference evidence="7 8" key="1">
    <citation type="submission" date="2016-12" db="EMBL/GenBank/DDBJ databases">
        <authorList>
            <person name="Song W.-J."/>
            <person name="Kurnit D.M."/>
        </authorList>
    </citation>
    <scope>NUCLEOTIDE SEQUENCE [LARGE SCALE GENOMIC DNA]</scope>
    <source>
        <strain evidence="7 8">IMCC3135</strain>
    </source>
</reference>
<feature type="transmembrane region" description="Helical" evidence="5">
    <location>
        <begin position="237"/>
        <end position="260"/>
    </location>
</feature>
<evidence type="ECO:0000313" key="7">
    <source>
        <dbReference type="EMBL" id="ASJ74838.1"/>
    </source>
</evidence>
<feature type="transmembrane region" description="Helical" evidence="5">
    <location>
        <begin position="106"/>
        <end position="122"/>
    </location>
</feature>
<feature type="transmembrane region" description="Helical" evidence="5">
    <location>
        <begin position="176"/>
        <end position="202"/>
    </location>
</feature>
<dbReference type="InterPro" id="IPR004837">
    <property type="entry name" value="NaCa_Exmemb"/>
</dbReference>
<dbReference type="KEGG" id="gai:IMCC3135_23845"/>
<dbReference type="Pfam" id="PF01699">
    <property type="entry name" value="Na_Ca_ex"/>
    <property type="match status" value="2"/>
</dbReference>
<name>A0A2Z2NYK5_9GAMM</name>
<evidence type="ECO:0000256" key="4">
    <source>
        <dbReference type="ARBA" id="ARBA00023136"/>
    </source>
</evidence>
<dbReference type="GO" id="GO:0008273">
    <property type="term" value="F:calcium, potassium:sodium antiporter activity"/>
    <property type="evidence" value="ECO:0007669"/>
    <property type="project" value="TreeGrafter"/>
</dbReference>
<feature type="transmembrane region" description="Helical" evidence="5">
    <location>
        <begin position="128"/>
        <end position="144"/>
    </location>
</feature>
<feature type="domain" description="Sodium/calcium exchanger membrane region" evidence="6">
    <location>
        <begin position="3"/>
        <end position="139"/>
    </location>
</feature>
<dbReference type="NCBIfam" id="TIGR00367">
    <property type="entry name" value="calcium/sodium antiporter"/>
    <property type="match status" value="1"/>
</dbReference>
<dbReference type="Proteomes" id="UP000250079">
    <property type="component" value="Chromosome"/>
</dbReference>
<dbReference type="InterPro" id="IPR044880">
    <property type="entry name" value="NCX_ion-bd_dom_sf"/>
</dbReference>
<protein>
    <submittedName>
        <fullName evidence="7">Inner membrane protein YrbG</fullName>
    </submittedName>
</protein>
<keyword evidence="8" id="KW-1185">Reference proteome</keyword>
<dbReference type="Gene3D" id="6.10.280.80">
    <property type="entry name" value="NCX, peripheral helical region"/>
    <property type="match status" value="1"/>
</dbReference>
<feature type="transmembrane region" description="Helical" evidence="5">
    <location>
        <begin position="272"/>
        <end position="292"/>
    </location>
</feature>
<dbReference type="GO" id="GO:0006874">
    <property type="term" value="P:intracellular calcium ion homeostasis"/>
    <property type="evidence" value="ECO:0007669"/>
    <property type="project" value="TreeGrafter"/>
</dbReference>
<keyword evidence="3 5" id="KW-1133">Transmembrane helix</keyword>
<proteinExistence type="predicted"/>
<dbReference type="InterPro" id="IPR004481">
    <property type="entry name" value="K/Na/Ca-exchanger"/>
</dbReference>
<keyword evidence="2 5" id="KW-0812">Transmembrane</keyword>
<dbReference type="GO" id="GO:0005262">
    <property type="term" value="F:calcium channel activity"/>
    <property type="evidence" value="ECO:0007669"/>
    <property type="project" value="TreeGrafter"/>
</dbReference>
<organism evidence="7 8">
    <name type="scientific">Granulosicoccus antarcticus IMCC3135</name>
    <dbReference type="NCBI Taxonomy" id="1192854"/>
    <lineage>
        <taxon>Bacteria</taxon>
        <taxon>Pseudomonadati</taxon>
        <taxon>Pseudomonadota</taxon>
        <taxon>Gammaproteobacteria</taxon>
        <taxon>Chromatiales</taxon>
        <taxon>Granulosicoccaceae</taxon>
        <taxon>Granulosicoccus</taxon>
    </lineage>
</organism>
<feature type="transmembrane region" description="Helical" evidence="5">
    <location>
        <begin position="299"/>
        <end position="315"/>
    </location>
</feature>